<feature type="compositionally biased region" description="Polar residues" evidence="4">
    <location>
        <begin position="374"/>
        <end position="389"/>
    </location>
</feature>
<keyword evidence="3" id="KW-0804">Transcription</keyword>
<dbReference type="InterPro" id="IPR013083">
    <property type="entry name" value="Znf_RING/FYVE/PHD"/>
</dbReference>
<dbReference type="OrthoDB" id="361102at2759"/>
<feature type="region of interest" description="Disordered" evidence="4">
    <location>
        <begin position="242"/>
        <end position="427"/>
    </location>
</feature>
<reference evidence="6 7" key="1">
    <citation type="journal article" date="2018" name="Mol. Biol. Evol.">
        <title>Broad Genomic Sampling Reveals a Smut Pathogenic Ancestry of the Fungal Clade Ustilaginomycotina.</title>
        <authorList>
            <person name="Kijpornyongpan T."/>
            <person name="Mondo S.J."/>
            <person name="Barry K."/>
            <person name="Sandor L."/>
            <person name="Lee J."/>
            <person name="Lipzen A."/>
            <person name="Pangilinan J."/>
            <person name="LaButti K."/>
            <person name="Hainaut M."/>
            <person name="Henrissat B."/>
            <person name="Grigoriev I.V."/>
            <person name="Spatafora J.W."/>
            <person name="Aime M.C."/>
        </authorList>
    </citation>
    <scope>NUCLEOTIDE SEQUENCE [LARGE SCALE GENOMIC DNA]</scope>
    <source>
        <strain evidence="6 7">MCA 3882</strain>
    </source>
</reference>
<dbReference type="PANTHER" id="PTHR13097">
    <property type="entry name" value="TRANSCRIPTION INITIATION FACTOR IIE, ALPHA SUBUNIT"/>
    <property type="match status" value="1"/>
</dbReference>
<dbReference type="Gene3D" id="3.30.40.10">
    <property type="entry name" value="Zinc/RING finger domain, C3HC4 (zinc finger)"/>
    <property type="match status" value="1"/>
</dbReference>
<sequence length="427" mass="48091">MASQSGSRAEQERPTASEEDLRLVRTVCQMVTRQFYSDQHVITIDILSKYSVMPADILAQSLGVHTKDLLQVCNQLVRDRLIGIHKRGETRETATATSSFTRTAIRNYFYLDRKVFLDVTKWRMMKMRSQIDSVLRNELDNKGYMCPRCGKSYNTLDVAALLDPITMMSFICNTPGCGSELVDNEDAEDVKRSKDRLKRFNEQCGPILDRLRKIDSLTLPSFDVETEIKNSGTSDEWKLRARQRTDPTATLKDVQESQGGARRAASVEIDMVSNDPALEAARREQKEREAERQLQENALPSWWETTQDPNAPKITNRRQDSTTNNAQNANGTAETSTTNQAHEDYLARYASMAQEGDDDDEDLEYEDVVGDDSATPSGPSAAQTPSFSGVNGKRSREDSLAAMDPTPKKAKTEEEEDEEELEFEDVA</sequence>
<dbReference type="InterPro" id="IPR002853">
    <property type="entry name" value="TFIIE_asu"/>
</dbReference>
<dbReference type="AlphaFoldDB" id="A0A316VFB4"/>
<feature type="compositionally biased region" description="Basic and acidic residues" evidence="4">
    <location>
        <begin position="280"/>
        <end position="294"/>
    </location>
</feature>
<dbReference type="InterPro" id="IPR039997">
    <property type="entry name" value="TFE"/>
</dbReference>
<dbReference type="Proteomes" id="UP000245771">
    <property type="component" value="Unassembled WGS sequence"/>
</dbReference>
<dbReference type="GeneID" id="37020732"/>
<dbReference type="Pfam" id="PF02002">
    <property type="entry name" value="TFIIE_alpha"/>
    <property type="match status" value="1"/>
</dbReference>
<dbReference type="STRING" id="1280837.A0A316VFB4"/>
<evidence type="ECO:0000256" key="1">
    <source>
        <dbReference type="ARBA" id="ARBA00008947"/>
    </source>
</evidence>
<evidence type="ECO:0000256" key="3">
    <source>
        <dbReference type="ARBA" id="ARBA00023163"/>
    </source>
</evidence>
<dbReference type="PROSITE" id="PS51344">
    <property type="entry name" value="HTH_TFE_IIE"/>
    <property type="match status" value="1"/>
</dbReference>
<gene>
    <name evidence="6" type="ORF">FA14DRAFT_161058</name>
</gene>
<dbReference type="PANTHER" id="PTHR13097:SF7">
    <property type="entry name" value="GENERAL TRANSCRIPTION FACTOR IIE SUBUNIT 1"/>
    <property type="match status" value="1"/>
</dbReference>
<evidence type="ECO:0000313" key="7">
    <source>
        <dbReference type="Proteomes" id="UP000245771"/>
    </source>
</evidence>
<dbReference type="RefSeq" id="XP_025356574.1">
    <property type="nucleotide sequence ID" value="XM_025498951.1"/>
</dbReference>
<dbReference type="InParanoid" id="A0A316VFB4"/>
<feature type="compositionally biased region" description="Acidic residues" evidence="4">
    <location>
        <begin position="413"/>
        <end position="427"/>
    </location>
</feature>
<dbReference type="InterPro" id="IPR024550">
    <property type="entry name" value="TFIIEa/SarR/Rpc3_HTH_dom"/>
</dbReference>
<protein>
    <recommendedName>
        <fullName evidence="5">HTH TFE/IIEalpha-type domain-containing protein</fullName>
    </recommendedName>
</protein>
<dbReference type="EMBL" id="KZ819603">
    <property type="protein sequence ID" value="PWN36272.1"/>
    <property type="molecule type" value="Genomic_DNA"/>
</dbReference>
<feature type="domain" description="HTH TFE/IIEalpha-type" evidence="5">
    <location>
        <begin position="24"/>
        <end position="121"/>
    </location>
</feature>
<comment type="similarity">
    <text evidence="1">Belongs to the TFIIE alpha subunit family.</text>
</comment>
<evidence type="ECO:0000259" key="5">
    <source>
        <dbReference type="PROSITE" id="PS51344"/>
    </source>
</evidence>
<evidence type="ECO:0000256" key="2">
    <source>
        <dbReference type="ARBA" id="ARBA00023015"/>
    </source>
</evidence>
<feature type="compositionally biased region" description="Acidic residues" evidence="4">
    <location>
        <begin position="355"/>
        <end position="370"/>
    </location>
</feature>
<evidence type="ECO:0000313" key="6">
    <source>
        <dbReference type="EMBL" id="PWN36272.1"/>
    </source>
</evidence>
<feature type="compositionally biased region" description="Low complexity" evidence="4">
    <location>
        <begin position="322"/>
        <end position="335"/>
    </location>
</feature>
<dbReference type="SUPFAM" id="SSF57783">
    <property type="entry name" value="Zinc beta-ribbon"/>
    <property type="match status" value="1"/>
</dbReference>
<accession>A0A316VFB4</accession>
<dbReference type="FunCoup" id="A0A316VFB4">
    <property type="interactions" value="327"/>
</dbReference>
<dbReference type="InterPro" id="IPR017919">
    <property type="entry name" value="TFIIE/TFIIEa_HTH"/>
</dbReference>
<keyword evidence="7" id="KW-1185">Reference proteome</keyword>
<dbReference type="SMART" id="SM00531">
    <property type="entry name" value="TFIIE"/>
    <property type="match status" value="1"/>
</dbReference>
<organism evidence="6 7">
    <name type="scientific">Meira miltonrushii</name>
    <dbReference type="NCBI Taxonomy" id="1280837"/>
    <lineage>
        <taxon>Eukaryota</taxon>
        <taxon>Fungi</taxon>
        <taxon>Dikarya</taxon>
        <taxon>Basidiomycota</taxon>
        <taxon>Ustilaginomycotina</taxon>
        <taxon>Exobasidiomycetes</taxon>
        <taxon>Exobasidiales</taxon>
        <taxon>Brachybasidiaceae</taxon>
        <taxon>Meira</taxon>
    </lineage>
</organism>
<dbReference type="GO" id="GO:0006367">
    <property type="term" value="P:transcription initiation at RNA polymerase II promoter"/>
    <property type="evidence" value="ECO:0007669"/>
    <property type="project" value="InterPro"/>
</dbReference>
<proteinExistence type="inferred from homology"/>
<keyword evidence="2" id="KW-0805">Transcription regulation</keyword>
<name>A0A316VFB4_9BASI</name>
<dbReference type="GO" id="GO:0005673">
    <property type="term" value="C:transcription factor TFIIE complex"/>
    <property type="evidence" value="ECO:0007669"/>
    <property type="project" value="TreeGrafter"/>
</dbReference>
<evidence type="ECO:0000256" key="4">
    <source>
        <dbReference type="SAM" id="MobiDB-lite"/>
    </source>
</evidence>